<sequence>MKLIKMLSYVVAGLLASAGASASPLVNGDFSTGDLSGWTSNGSVNVIDWGFNTTGSALTGDLFAGLGTDVPTTLTETFHLDAGDTFTGQAQWIGWDYLPNNDYGSVSIVDDTTTNSTTLFSGDIATYGDFGSSAVNSFQFIAPTTGDYTITAAVANAGDNSSPSELQVANFAVTAVPVPSAFWLFGTVLAGFAAGKRRFGNAE</sequence>
<evidence type="ECO:0000313" key="2">
    <source>
        <dbReference type="EMBL" id="QWF72049.1"/>
    </source>
</evidence>
<reference evidence="2" key="1">
    <citation type="submission" date="2021-04" db="EMBL/GenBank/DDBJ databases">
        <title>Draft genome sequence data of methanotrophic Methylovulum sp. strain S1L and Methylomonas sp. strain S2AM isolated from boreal lake water columns.</title>
        <authorList>
            <person name="Rissanen A.J."/>
            <person name="Mangayil R."/>
            <person name="Svenning M.M."/>
            <person name="Khanongnuch R."/>
        </authorList>
    </citation>
    <scope>NUCLEOTIDE SEQUENCE</scope>
    <source>
        <strain evidence="2">S2AM</strain>
    </source>
</reference>
<protein>
    <recommendedName>
        <fullName evidence="4">Secreted protein</fullName>
    </recommendedName>
</protein>
<dbReference type="EMBL" id="CP073754">
    <property type="protein sequence ID" value="QWF72049.1"/>
    <property type="molecule type" value="Genomic_DNA"/>
</dbReference>
<accession>A0A975RB66</accession>
<keyword evidence="1" id="KW-0732">Signal</keyword>
<feature type="chain" id="PRO_5037216906" description="Secreted protein" evidence="1">
    <location>
        <begin position="23"/>
        <end position="203"/>
    </location>
</feature>
<dbReference type="RefSeq" id="WP_215584110.1">
    <property type="nucleotide sequence ID" value="NZ_CP073754.1"/>
</dbReference>
<keyword evidence="3" id="KW-1185">Reference proteome</keyword>
<gene>
    <name evidence="2" type="ORF">KEF85_06225</name>
</gene>
<feature type="signal peptide" evidence="1">
    <location>
        <begin position="1"/>
        <end position="22"/>
    </location>
</feature>
<dbReference type="Proteomes" id="UP000676649">
    <property type="component" value="Chromosome"/>
</dbReference>
<organism evidence="2 3">
    <name type="scientific">Methylomonas paludis</name>
    <dbReference type="NCBI Taxonomy" id="1173101"/>
    <lineage>
        <taxon>Bacteria</taxon>
        <taxon>Pseudomonadati</taxon>
        <taxon>Pseudomonadota</taxon>
        <taxon>Gammaproteobacteria</taxon>
        <taxon>Methylococcales</taxon>
        <taxon>Methylococcaceae</taxon>
        <taxon>Methylomonas</taxon>
    </lineage>
</organism>
<dbReference type="AlphaFoldDB" id="A0A975RB66"/>
<dbReference type="KEGG" id="mpad:KEF85_06225"/>
<evidence type="ECO:0008006" key="4">
    <source>
        <dbReference type="Google" id="ProtNLM"/>
    </source>
</evidence>
<evidence type="ECO:0000256" key="1">
    <source>
        <dbReference type="SAM" id="SignalP"/>
    </source>
</evidence>
<evidence type="ECO:0000313" key="3">
    <source>
        <dbReference type="Proteomes" id="UP000676649"/>
    </source>
</evidence>
<proteinExistence type="predicted"/>
<name>A0A975RB66_9GAMM</name>